<proteinExistence type="predicted"/>
<dbReference type="EMBL" id="LAZR01036212">
    <property type="protein sequence ID" value="KKL25440.1"/>
    <property type="molecule type" value="Genomic_DNA"/>
</dbReference>
<evidence type="ECO:0000313" key="1">
    <source>
        <dbReference type="EMBL" id="KKL25440.1"/>
    </source>
</evidence>
<sequence>MSDLLGKKHVDETGKHWLVPKGQAALRQAVEAVPIHDTVRAEWLCEMIQVVVRGERTLEEAEITLA</sequence>
<dbReference type="AlphaFoldDB" id="A0A0F9BU61"/>
<name>A0A0F9BU61_9ZZZZ</name>
<comment type="caution">
    <text evidence="1">The sequence shown here is derived from an EMBL/GenBank/DDBJ whole genome shotgun (WGS) entry which is preliminary data.</text>
</comment>
<reference evidence="1" key="1">
    <citation type="journal article" date="2015" name="Nature">
        <title>Complex archaea that bridge the gap between prokaryotes and eukaryotes.</title>
        <authorList>
            <person name="Spang A."/>
            <person name="Saw J.H."/>
            <person name="Jorgensen S.L."/>
            <person name="Zaremba-Niedzwiedzka K."/>
            <person name="Martijn J."/>
            <person name="Lind A.E."/>
            <person name="van Eijk R."/>
            <person name="Schleper C."/>
            <person name="Guy L."/>
            <person name="Ettema T.J."/>
        </authorList>
    </citation>
    <scope>NUCLEOTIDE SEQUENCE</scope>
</reference>
<protein>
    <submittedName>
        <fullName evidence="1">Uncharacterized protein</fullName>
    </submittedName>
</protein>
<accession>A0A0F9BU61</accession>
<gene>
    <name evidence="1" type="ORF">LCGC14_2405210</name>
</gene>
<organism evidence="1">
    <name type="scientific">marine sediment metagenome</name>
    <dbReference type="NCBI Taxonomy" id="412755"/>
    <lineage>
        <taxon>unclassified sequences</taxon>
        <taxon>metagenomes</taxon>
        <taxon>ecological metagenomes</taxon>
    </lineage>
</organism>
<feature type="non-terminal residue" evidence="1">
    <location>
        <position position="66"/>
    </location>
</feature>